<feature type="chain" id="PRO_5044541625" evidence="4">
    <location>
        <begin position="33"/>
        <end position="348"/>
    </location>
</feature>
<protein>
    <submittedName>
        <fullName evidence="5">Resilin_7 protein</fullName>
    </submittedName>
    <submittedName>
        <fullName evidence="7 8">Uncharacterized protein isoform X1</fullName>
    </submittedName>
</protein>
<sequence length="348" mass="38507">MIWKSNQPVPSHKKSNMKWTIIVLSLVATSWASLEPVSYKPPLASVTADQYLPPSYRVALPRGALTLESHYLPSNHQSLPQNVIPNSLYSPSARPPSSLHNSVSPSSPSQLSERYIPSVSSSSAPEAHQVPTHHHASAIIQDSRIGHHVSANPASPSTLLQHTANRNIVSSKYLPPSQLDETFTQSIPSSTYLPANQNQYVEIQPSTSIVSPNTYLTPNKFSTVSPRGFAEGHLARHDSHLNSGGLSQPAGHYYPDSNYDIPGRNGGYMYDQPPAKYQFEYRVNDEYGNDYSHKESRDGDNTQGVYTVLLPDGRKQIVHYKADRDGYRPTITYEDAAAKSGYNQGYQY</sequence>
<evidence type="ECO:0000256" key="1">
    <source>
        <dbReference type="ARBA" id="ARBA00022460"/>
    </source>
</evidence>
<dbReference type="RefSeq" id="XP_011314945.1">
    <property type="nucleotide sequence ID" value="XM_011316643.1"/>
</dbReference>
<dbReference type="OrthoDB" id="6595597at2759"/>
<evidence type="ECO:0000313" key="6">
    <source>
        <dbReference type="Proteomes" id="UP000694866"/>
    </source>
</evidence>
<accession>A0A9R1TU21</accession>
<evidence type="ECO:0000256" key="2">
    <source>
        <dbReference type="PROSITE-ProRule" id="PRU00497"/>
    </source>
</evidence>
<keyword evidence="6" id="KW-1185">Reference proteome</keyword>
<name>A0A0C9R6A9_9HYME</name>
<dbReference type="PANTHER" id="PTHR12236">
    <property type="entry name" value="STRUCTURAL CONTITUENT OF CUTICLE"/>
    <property type="match status" value="1"/>
</dbReference>
<dbReference type="PROSITE" id="PS00233">
    <property type="entry name" value="CHIT_BIND_RR_1"/>
    <property type="match status" value="1"/>
</dbReference>
<dbReference type="InterPro" id="IPR000618">
    <property type="entry name" value="Insect_cuticle"/>
</dbReference>
<evidence type="ECO:0000313" key="5">
    <source>
        <dbReference type="EMBL" id="JAG73297.1"/>
    </source>
</evidence>
<reference evidence="7 8" key="2">
    <citation type="submission" date="2025-04" db="UniProtKB">
        <authorList>
            <consortium name="RefSeq"/>
        </authorList>
    </citation>
    <scope>IDENTIFICATION</scope>
    <source>
        <strain evidence="7 8">USDA-PBARC FA_bdor</strain>
        <tissue evidence="7 8">Whole organism</tissue>
    </source>
</reference>
<dbReference type="KEGG" id="fas:105273919"/>
<proteinExistence type="predicted"/>
<dbReference type="RefSeq" id="XP_011314946.1">
    <property type="nucleotide sequence ID" value="XM_011316644.1"/>
</dbReference>
<organism evidence="5">
    <name type="scientific">Fopius arisanus</name>
    <dbReference type="NCBI Taxonomy" id="64838"/>
    <lineage>
        <taxon>Eukaryota</taxon>
        <taxon>Metazoa</taxon>
        <taxon>Ecdysozoa</taxon>
        <taxon>Arthropoda</taxon>
        <taxon>Hexapoda</taxon>
        <taxon>Insecta</taxon>
        <taxon>Pterygota</taxon>
        <taxon>Neoptera</taxon>
        <taxon>Endopterygota</taxon>
        <taxon>Hymenoptera</taxon>
        <taxon>Apocrita</taxon>
        <taxon>Ichneumonoidea</taxon>
        <taxon>Braconidae</taxon>
        <taxon>Opiinae</taxon>
        <taxon>Fopius</taxon>
    </lineage>
</organism>
<dbReference type="Proteomes" id="UP000694866">
    <property type="component" value="Unplaced"/>
</dbReference>
<dbReference type="GO" id="GO:0005615">
    <property type="term" value="C:extracellular space"/>
    <property type="evidence" value="ECO:0007669"/>
    <property type="project" value="TreeGrafter"/>
</dbReference>
<dbReference type="Pfam" id="PF00379">
    <property type="entry name" value="Chitin_bind_4"/>
    <property type="match status" value="1"/>
</dbReference>
<feature type="region of interest" description="Disordered" evidence="3">
    <location>
        <begin position="82"/>
        <end position="135"/>
    </location>
</feature>
<dbReference type="PROSITE" id="PS51155">
    <property type="entry name" value="CHIT_BIND_RR_2"/>
    <property type="match status" value="1"/>
</dbReference>
<keyword evidence="4" id="KW-0732">Signal</keyword>
<feature type="signal peptide" evidence="4">
    <location>
        <begin position="1"/>
        <end position="32"/>
    </location>
</feature>
<dbReference type="AlphaFoldDB" id="A0A0C9R6A9"/>
<feature type="compositionally biased region" description="Low complexity" evidence="3">
    <location>
        <begin position="95"/>
        <end position="112"/>
    </location>
</feature>
<dbReference type="InterPro" id="IPR051217">
    <property type="entry name" value="Insect_Cuticle_Struc_Prot"/>
</dbReference>
<accession>A0A9R1TSS2</accession>
<gene>
    <name evidence="5" type="primary">resilin_7</name>
    <name evidence="7 8" type="synonym">LOC105273919</name>
    <name evidence="5" type="ORF">g.63860</name>
</gene>
<dbReference type="GO" id="GO:0042302">
    <property type="term" value="F:structural constituent of cuticle"/>
    <property type="evidence" value="ECO:0007669"/>
    <property type="project" value="UniProtKB-UniRule"/>
</dbReference>
<dbReference type="GeneID" id="105273919"/>
<dbReference type="GO" id="GO:0031012">
    <property type="term" value="C:extracellular matrix"/>
    <property type="evidence" value="ECO:0007669"/>
    <property type="project" value="TreeGrafter"/>
</dbReference>
<evidence type="ECO:0000256" key="4">
    <source>
        <dbReference type="SAM" id="SignalP"/>
    </source>
</evidence>
<dbReference type="InterPro" id="IPR031311">
    <property type="entry name" value="CHIT_BIND_RR_consensus"/>
</dbReference>
<evidence type="ECO:0000256" key="3">
    <source>
        <dbReference type="SAM" id="MobiDB-lite"/>
    </source>
</evidence>
<evidence type="ECO:0000313" key="8">
    <source>
        <dbReference type="RefSeq" id="XP_011314946.1"/>
    </source>
</evidence>
<evidence type="ECO:0000313" key="7">
    <source>
        <dbReference type="RefSeq" id="XP_011314945.1"/>
    </source>
</evidence>
<dbReference type="PANTHER" id="PTHR12236:SF98">
    <property type="entry name" value="CUTICULAR PROTEIN 56F"/>
    <property type="match status" value="1"/>
</dbReference>
<accession>A0A0C9R6A9</accession>
<keyword evidence="1 2" id="KW-0193">Cuticle</keyword>
<dbReference type="EMBL" id="GBYB01003530">
    <property type="protein sequence ID" value="JAG73297.1"/>
    <property type="molecule type" value="Transcribed_RNA"/>
</dbReference>
<reference evidence="5" key="1">
    <citation type="submission" date="2015-01" db="EMBL/GenBank/DDBJ databases">
        <title>Transcriptome Assembly of Fopius arisanus.</title>
        <authorList>
            <person name="Geib S."/>
        </authorList>
    </citation>
    <scope>NUCLEOTIDE SEQUENCE</scope>
</reference>